<dbReference type="EMBL" id="JAUSWC010000013">
    <property type="protein sequence ID" value="MDQ0489025.1"/>
    <property type="molecule type" value="Genomic_DNA"/>
</dbReference>
<dbReference type="PANTHER" id="PTHR36124">
    <property type="match status" value="1"/>
</dbReference>
<reference evidence="3 4" key="1">
    <citation type="submission" date="2023-07" db="EMBL/GenBank/DDBJ databases">
        <title>Genomic Encyclopedia of Type Strains, Phase IV (KMG-IV): sequencing the most valuable type-strain genomes for metagenomic binning, comparative biology and taxonomic classification.</title>
        <authorList>
            <person name="Goeker M."/>
        </authorList>
    </citation>
    <scope>NUCLEOTIDE SEQUENCE [LARGE SCALE GENOMIC DNA]</scope>
    <source>
        <strain evidence="3 4">DSM 40573</strain>
    </source>
</reference>
<gene>
    <name evidence="3" type="ORF">QO019_003894</name>
</gene>
<dbReference type="Proteomes" id="UP001236795">
    <property type="component" value="Unassembled WGS sequence"/>
</dbReference>
<proteinExistence type="predicted"/>
<evidence type="ECO:0000259" key="2">
    <source>
        <dbReference type="Pfam" id="PF09995"/>
    </source>
</evidence>
<comment type="caution">
    <text evidence="3">The sequence shown here is derived from an EMBL/GenBank/DDBJ whole genome shotgun (WGS) entry which is preliminary data.</text>
</comment>
<evidence type="ECO:0000256" key="1">
    <source>
        <dbReference type="SAM" id="MobiDB-lite"/>
    </source>
</evidence>
<feature type="compositionally biased region" description="Pro residues" evidence="1">
    <location>
        <begin position="472"/>
        <end position="482"/>
    </location>
</feature>
<protein>
    <recommendedName>
        <fullName evidence="2">ER-bound oxygenase mpaB/mpaB'/Rubber oxygenase catalytic domain-containing protein</fullName>
    </recommendedName>
</protein>
<feature type="domain" description="ER-bound oxygenase mpaB/mpaB'/Rubber oxygenase catalytic" evidence="2">
    <location>
        <begin position="61"/>
        <end position="235"/>
    </location>
</feature>
<keyword evidence="4" id="KW-1185">Reference proteome</keyword>
<organism evidence="3 4">
    <name type="scientific">Streptomyces thermodiastaticus</name>
    <dbReference type="NCBI Taxonomy" id="44061"/>
    <lineage>
        <taxon>Bacteria</taxon>
        <taxon>Bacillati</taxon>
        <taxon>Actinomycetota</taxon>
        <taxon>Actinomycetes</taxon>
        <taxon>Kitasatosporales</taxon>
        <taxon>Streptomycetaceae</taxon>
        <taxon>Streptomyces</taxon>
    </lineage>
</organism>
<accession>A0ABU0KK99</accession>
<sequence length="482" mass="53024">MGRYGRLARMRQMDPQRDFEQIYRWITQYEFPRDYLHGTSVAFLRDYGVPRISRLLDRTQEFERAGQKRYDDTVLIAYEMVRDGTDSEHGRAAARHLNRIHGRYRIANEDFLYVLATTVVGPKRWIDRFGWRPLCAQETESLALVGRRMGEMMGISHVPSTYAEFERLHDDYEREMFAYDPANRRVAAATLRIMAAWCPAPLRRIAVRASLAVLDEPLLTALGFRPQPAWVRGVVHRALRLRAEFIRLLPARPERFPRGPKPRTYPFGWTLDDLGPHWAQSRPLEPLRDETPVSGGPPGGRARDAEPQGESTSSAEPRDTNPPGAEPRGQKSQDTEPADEKPPSAAPPDHKPTAAEPTGEIPPGAEGAKPSDAASQGRTSPHARPAAEKPPHAPSLGERPADAEATGGESPDAASQGRTSPQARPAAEKPPHAPSLGERPADAEATGGEPPDARAPDSQPSGGPSPEGVSAPPRPLPRPSTP</sequence>
<evidence type="ECO:0000313" key="4">
    <source>
        <dbReference type="Proteomes" id="UP001236795"/>
    </source>
</evidence>
<dbReference type="Pfam" id="PF09995">
    <property type="entry name" value="MPAB_Lcp_cat"/>
    <property type="match status" value="1"/>
</dbReference>
<feature type="region of interest" description="Disordered" evidence="1">
    <location>
        <begin position="278"/>
        <end position="482"/>
    </location>
</feature>
<name>A0ABU0KK99_9ACTN</name>
<feature type="compositionally biased region" description="Basic and acidic residues" evidence="1">
    <location>
        <begin position="328"/>
        <end position="353"/>
    </location>
</feature>
<dbReference type="PANTHER" id="PTHR36124:SF1">
    <property type="entry name" value="ER-BOUND OXYGENASE MPAB_MPAB'_RUBBER OXYGENASE CATALYTIC DOMAIN-CONTAINING PROTEIN"/>
    <property type="match status" value="1"/>
</dbReference>
<dbReference type="InterPro" id="IPR046366">
    <property type="entry name" value="MPAB"/>
</dbReference>
<dbReference type="InterPro" id="IPR018713">
    <property type="entry name" value="MPAB/Lcp_cat_dom"/>
</dbReference>
<evidence type="ECO:0000313" key="3">
    <source>
        <dbReference type="EMBL" id="MDQ0489025.1"/>
    </source>
</evidence>